<dbReference type="Pfam" id="PF06764">
    <property type="entry name" value="DUF1223"/>
    <property type="match status" value="1"/>
</dbReference>
<dbReference type="OrthoDB" id="938668at2759"/>
<proteinExistence type="predicted"/>
<reference evidence="1" key="1">
    <citation type="submission" date="2020-01" db="EMBL/GenBank/DDBJ databases">
        <title>Genome sequence of Kobresia littledalei, the first chromosome-level genome in the family Cyperaceae.</title>
        <authorList>
            <person name="Qu G."/>
        </authorList>
    </citation>
    <scope>NUCLEOTIDE SEQUENCE</scope>
    <source>
        <strain evidence="1">C.B.Clarke</strain>
        <tissue evidence="1">Leaf</tissue>
    </source>
</reference>
<dbReference type="AlphaFoldDB" id="A0A833V2F8"/>
<comment type="caution">
    <text evidence="1">The sequence shown here is derived from an EMBL/GenBank/DDBJ whole genome shotgun (WGS) entry which is preliminary data.</text>
</comment>
<dbReference type="PANTHER" id="PTHR36057">
    <property type="match status" value="1"/>
</dbReference>
<evidence type="ECO:0000313" key="1">
    <source>
        <dbReference type="EMBL" id="KAF3320952.1"/>
    </source>
</evidence>
<organism evidence="1 2">
    <name type="scientific">Carex littledalei</name>
    <dbReference type="NCBI Taxonomy" id="544730"/>
    <lineage>
        <taxon>Eukaryota</taxon>
        <taxon>Viridiplantae</taxon>
        <taxon>Streptophyta</taxon>
        <taxon>Embryophyta</taxon>
        <taxon>Tracheophyta</taxon>
        <taxon>Spermatophyta</taxon>
        <taxon>Magnoliopsida</taxon>
        <taxon>Liliopsida</taxon>
        <taxon>Poales</taxon>
        <taxon>Cyperaceae</taxon>
        <taxon>Cyperoideae</taxon>
        <taxon>Cariceae</taxon>
        <taxon>Carex</taxon>
        <taxon>Carex subgen. Euthyceras</taxon>
    </lineage>
</organism>
<dbReference type="InterPro" id="IPR010634">
    <property type="entry name" value="DUF1223"/>
</dbReference>
<dbReference type="InterPro" id="IPR036249">
    <property type="entry name" value="Thioredoxin-like_sf"/>
</dbReference>
<dbReference type="PANTHER" id="PTHR36057:SF1">
    <property type="entry name" value="LIPOPROTEIN LIPID ATTACHMENT SITE-LIKE PROTEIN, PUTATIVE (DUF1223)-RELATED"/>
    <property type="match status" value="1"/>
</dbReference>
<name>A0A833V2F8_9POAL</name>
<keyword evidence="2" id="KW-1185">Reference proteome</keyword>
<evidence type="ECO:0000313" key="2">
    <source>
        <dbReference type="Proteomes" id="UP000623129"/>
    </source>
</evidence>
<protein>
    <submittedName>
        <fullName evidence="1">Uncharacterized protein</fullName>
    </submittedName>
</protein>
<dbReference type="SUPFAM" id="SSF52833">
    <property type="entry name" value="Thioredoxin-like"/>
    <property type="match status" value="1"/>
</dbReference>
<sequence length="276" mass="30152">MAPRFFACFSGGRSRLSRTSSPDANATADLTAEEQRRLGPVLLELFSSQGCATSPEAEAIATRLTRPDKDSESVAGNLPPVVVLAFHVDYWDYNGWKDPFGSSAWSVRQKAYVEVLRLDTLFTPQVVIGGRTDCVGTDLDKVAETVRSAPRFTSPAMQVTFQRPTPETLQATFTGKLNMKIEASVDIMVAFYENGLVTDITNGVNNGRVLPNDHVVRRMEKAISVSDLAPKKAISATVQVQLWDGFNPAKTGILLFVQNSALQVLGVQQFKLPETV</sequence>
<gene>
    <name evidence="1" type="ORF">FCM35_KLT15086</name>
</gene>
<accession>A0A833V2F8</accession>
<dbReference type="EMBL" id="SWLB01000028">
    <property type="protein sequence ID" value="KAF3320952.1"/>
    <property type="molecule type" value="Genomic_DNA"/>
</dbReference>
<dbReference type="Proteomes" id="UP000623129">
    <property type="component" value="Unassembled WGS sequence"/>
</dbReference>